<sequence>MSTPAILVTGGAGFIGSHTCKALAGAGYLPVTLDNLSRGNRQDVRWGPFVEADTRDTARVAAALRQHRVSAVIHFAAYAYVGESVEQPEIYYDANVGGLLSVLRACREAGVDKVIFSSSCATYGIPDAVPICEDAPQRPINPYGRTKLIGEQVLIDYARAYGMHHAILRYFNAAGADPAGELSEKHVPETHLIPLALMAAAGRIPRLDVYGTDYPTPDGTCIRDYIHVADLADGHRLALTHLLGGGADLELNLGTGHGQSIFEVLDAVRRVTGRSVPTRLCPRRPGDPPALVADAGRARRMLGFAPQHSGIETIVRHAAPSFGVEKRHEERA</sequence>
<dbReference type="RefSeq" id="WP_125407027.1">
    <property type="nucleotide sequence ID" value="NZ_JBEHHI010000002.1"/>
</dbReference>
<evidence type="ECO:0000256" key="2">
    <source>
        <dbReference type="ARBA" id="ARBA00001911"/>
    </source>
</evidence>
<evidence type="ECO:0000256" key="4">
    <source>
        <dbReference type="ARBA" id="ARBA00007637"/>
    </source>
</evidence>
<dbReference type="PANTHER" id="PTHR43725">
    <property type="entry name" value="UDP-GLUCOSE 4-EPIMERASE"/>
    <property type="match status" value="1"/>
</dbReference>
<dbReference type="Proteomes" id="UP001560019">
    <property type="component" value="Unassembled WGS sequence"/>
</dbReference>
<proteinExistence type="inferred from homology"/>
<dbReference type="InterPro" id="IPR005886">
    <property type="entry name" value="UDP_G4E"/>
</dbReference>
<gene>
    <name evidence="12" type="ORF">Ga0609869_002117</name>
</gene>
<accession>A0ABV3XUK2</accession>
<dbReference type="Pfam" id="PF01370">
    <property type="entry name" value="Epimerase"/>
    <property type="match status" value="1"/>
</dbReference>
<evidence type="ECO:0000256" key="8">
    <source>
        <dbReference type="ARBA" id="ARBA00023235"/>
    </source>
</evidence>
<evidence type="ECO:0000313" key="13">
    <source>
        <dbReference type="Proteomes" id="UP001560019"/>
    </source>
</evidence>
<reference evidence="12 13" key="1">
    <citation type="submission" date="2024-06" db="EMBL/GenBank/DDBJ databases">
        <title>Genome of Rhodovulum iodosum, a marine photoferrotroph.</title>
        <authorList>
            <person name="Bianchini G."/>
            <person name="Nikeleit V."/>
            <person name="Kappler A."/>
            <person name="Bryce C."/>
            <person name="Sanchez-Baracaldo P."/>
        </authorList>
    </citation>
    <scope>NUCLEOTIDE SEQUENCE [LARGE SCALE GENOMIC DNA]</scope>
    <source>
        <strain evidence="12 13">UT/N1</strain>
    </source>
</reference>
<evidence type="ECO:0000313" key="12">
    <source>
        <dbReference type="EMBL" id="MEX5728764.1"/>
    </source>
</evidence>
<dbReference type="SUPFAM" id="SSF51735">
    <property type="entry name" value="NAD(P)-binding Rossmann-fold domains"/>
    <property type="match status" value="1"/>
</dbReference>
<evidence type="ECO:0000256" key="9">
    <source>
        <dbReference type="ARBA" id="ARBA00023277"/>
    </source>
</evidence>
<dbReference type="Gene3D" id="3.90.25.10">
    <property type="entry name" value="UDP-galactose 4-epimerase, domain 1"/>
    <property type="match status" value="1"/>
</dbReference>
<comment type="cofactor">
    <cofactor evidence="2 10">
        <name>NAD(+)</name>
        <dbReference type="ChEBI" id="CHEBI:57540"/>
    </cofactor>
</comment>
<evidence type="ECO:0000256" key="5">
    <source>
        <dbReference type="ARBA" id="ARBA00013189"/>
    </source>
</evidence>
<dbReference type="EMBL" id="JBEHHI010000002">
    <property type="protein sequence ID" value="MEX5728764.1"/>
    <property type="molecule type" value="Genomic_DNA"/>
</dbReference>
<comment type="subunit">
    <text evidence="10">Homodimer.</text>
</comment>
<evidence type="ECO:0000256" key="6">
    <source>
        <dbReference type="ARBA" id="ARBA00018569"/>
    </source>
</evidence>
<keyword evidence="9 10" id="KW-0119">Carbohydrate metabolism</keyword>
<dbReference type="NCBIfam" id="TIGR01179">
    <property type="entry name" value="galE"/>
    <property type="match status" value="1"/>
</dbReference>
<name>A0ABV3XUK2_9RHOB</name>
<evidence type="ECO:0000259" key="11">
    <source>
        <dbReference type="Pfam" id="PF01370"/>
    </source>
</evidence>
<comment type="pathway">
    <text evidence="3 10">Carbohydrate metabolism; galactose metabolism.</text>
</comment>
<comment type="similarity">
    <text evidence="4 10">Belongs to the NAD(P)-dependent epimerase/dehydratase family.</text>
</comment>
<feature type="domain" description="NAD-dependent epimerase/dehydratase" evidence="11">
    <location>
        <begin position="6"/>
        <end position="253"/>
    </location>
</feature>
<comment type="catalytic activity">
    <reaction evidence="1 10">
        <text>UDP-alpha-D-glucose = UDP-alpha-D-galactose</text>
        <dbReference type="Rhea" id="RHEA:22168"/>
        <dbReference type="ChEBI" id="CHEBI:58885"/>
        <dbReference type="ChEBI" id="CHEBI:66914"/>
        <dbReference type="EC" id="5.1.3.2"/>
    </reaction>
</comment>
<protein>
    <recommendedName>
        <fullName evidence="6 10">UDP-glucose 4-epimerase</fullName>
        <ecNumber evidence="5 10">5.1.3.2</ecNumber>
    </recommendedName>
</protein>
<dbReference type="PANTHER" id="PTHR43725:SF53">
    <property type="entry name" value="UDP-ARABINOSE 4-EPIMERASE 1"/>
    <property type="match status" value="1"/>
</dbReference>
<keyword evidence="8 10" id="KW-0413">Isomerase</keyword>
<evidence type="ECO:0000256" key="1">
    <source>
        <dbReference type="ARBA" id="ARBA00000083"/>
    </source>
</evidence>
<keyword evidence="13" id="KW-1185">Reference proteome</keyword>
<evidence type="ECO:0000256" key="7">
    <source>
        <dbReference type="ARBA" id="ARBA00023027"/>
    </source>
</evidence>
<dbReference type="EC" id="5.1.3.2" evidence="5 10"/>
<comment type="caution">
    <text evidence="12">The sequence shown here is derived from an EMBL/GenBank/DDBJ whole genome shotgun (WGS) entry which is preliminary data.</text>
</comment>
<evidence type="ECO:0000256" key="10">
    <source>
        <dbReference type="RuleBase" id="RU366046"/>
    </source>
</evidence>
<dbReference type="Gene3D" id="3.40.50.720">
    <property type="entry name" value="NAD(P)-binding Rossmann-like Domain"/>
    <property type="match status" value="1"/>
</dbReference>
<dbReference type="InterPro" id="IPR001509">
    <property type="entry name" value="Epimerase_deHydtase"/>
</dbReference>
<dbReference type="CDD" id="cd05247">
    <property type="entry name" value="UDP_G4E_1_SDR_e"/>
    <property type="match status" value="1"/>
</dbReference>
<evidence type="ECO:0000256" key="3">
    <source>
        <dbReference type="ARBA" id="ARBA00004947"/>
    </source>
</evidence>
<organism evidence="12 13">
    <name type="scientific">Rhodovulum iodosum</name>
    <dbReference type="NCBI Taxonomy" id="68291"/>
    <lineage>
        <taxon>Bacteria</taxon>
        <taxon>Pseudomonadati</taxon>
        <taxon>Pseudomonadota</taxon>
        <taxon>Alphaproteobacteria</taxon>
        <taxon>Rhodobacterales</taxon>
        <taxon>Paracoccaceae</taxon>
        <taxon>Rhodovulum</taxon>
    </lineage>
</organism>
<keyword evidence="7 10" id="KW-0520">NAD</keyword>
<dbReference type="InterPro" id="IPR036291">
    <property type="entry name" value="NAD(P)-bd_dom_sf"/>
</dbReference>